<feature type="domain" description="PAS" evidence="8">
    <location>
        <begin position="742"/>
        <end position="787"/>
    </location>
</feature>
<feature type="transmembrane region" description="Helical" evidence="7">
    <location>
        <begin position="219"/>
        <end position="239"/>
    </location>
</feature>
<dbReference type="PROSITE" id="PS50112">
    <property type="entry name" value="PAS"/>
    <property type="match status" value="5"/>
</dbReference>
<dbReference type="SMART" id="SM00091">
    <property type="entry name" value="PAS"/>
    <property type="match status" value="5"/>
</dbReference>
<dbReference type="SMART" id="SM00052">
    <property type="entry name" value="EAL"/>
    <property type="match status" value="1"/>
</dbReference>
<dbReference type="EMBL" id="JACHHY010000021">
    <property type="protein sequence ID" value="MBB5019888.1"/>
    <property type="molecule type" value="Genomic_DNA"/>
</dbReference>
<evidence type="ECO:0000256" key="7">
    <source>
        <dbReference type="SAM" id="Phobius"/>
    </source>
</evidence>
<dbReference type="Pfam" id="PF00990">
    <property type="entry name" value="GGDEF"/>
    <property type="match status" value="1"/>
</dbReference>
<dbReference type="Pfam" id="PF08447">
    <property type="entry name" value="PAS_3"/>
    <property type="match status" value="1"/>
</dbReference>
<dbReference type="FunFam" id="3.30.70.270:FF:000001">
    <property type="entry name" value="Diguanylate cyclase domain protein"/>
    <property type="match status" value="1"/>
</dbReference>
<comment type="catalytic activity">
    <reaction evidence="6">
        <text>3',3'-c-di-GMP + H2O = 5'-phosphoguanylyl(3'-&gt;5')guanosine + H(+)</text>
        <dbReference type="Rhea" id="RHEA:24902"/>
        <dbReference type="ChEBI" id="CHEBI:15377"/>
        <dbReference type="ChEBI" id="CHEBI:15378"/>
        <dbReference type="ChEBI" id="CHEBI:58754"/>
        <dbReference type="ChEBI" id="CHEBI:58805"/>
        <dbReference type="EC" id="3.1.4.52"/>
    </reaction>
    <physiologicalReaction direction="left-to-right" evidence="6">
        <dbReference type="Rhea" id="RHEA:24903"/>
    </physiologicalReaction>
</comment>
<dbReference type="Pfam" id="PF08448">
    <property type="entry name" value="PAS_4"/>
    <property type="match status" value="1"/>
</dbReference>
<evidence type="ECO:0000256" key="2">
    <source>
        <dbReference type="ARBA" id="ARBA00022475"/>
    </source>
</evidence>
<feature type="domain" description="GGDEF" evidence="11">
    <location>
        <begin position="899"/>
        <end position="1032"/>
    </location>
</feature>
<dbReference type="NCBIfam" id="TIGR00229">
    <property type="entry name" value="sensory_box"/>
    <property type="match status" value="5"/>
</dbReference>
<dbReference type="SUPFAM" id="SSF55785">
    <property type="entry name" value="PYP-like sensor domain (PAS domain)"/>
    <property type="match status" value="5"/>
</dbReference>
<organism evidence="12 13">
    <name type="scientific">Chitinivorax tropicus</name>
    <dbReference type="NCBI Taxonomy" id="714531"/>
    <lineage>
        <taxon>Bacteria</taxon>
        <taxon>Pseudomonadati</taxon>
        <taxon>Pseudomonadota</taxon>
        <taxon>Betaproteobacteria</taxon>
        <taxon>Chitinivorax</taxon>
    </lineage>
</organism>
<dbReference type="GO" id="GO:0071732">
    <property type="term" value="P:cellular response to nitric oxide"/>
    <property type="evidence" value="ECO:0007669"/>
    <property type="project" value="UniProtKB-ARBA"/>
</dbReference>
<feature type="domain" description="PAS" evidence="8">
    <location>
        <begin position="377"/>
        <end position="439"/>
    </location>
</feature>
<reference evidence="12 13" key="1">
    <citation type="submission" date="2020-08" db="EMBL/GenBank/DDBJ databases">
        <title>Genomic Encyclopedia of Type Strains, Phase IV (KMG-IV): sequencing the most valuable type-strain genomes for metagenomic binning, comparative biology and taxonomic classification.</title>
        <authorList>
            <person name="Goeker M."/>
        </authorList>
    </citation>
    <scope>NUCLEOTIDE SEQUENCE [LARGE SCALE GENOMIC DNA]</scope>
    <source>
        <strain evidence="12 13">DSM 27165</strain>
    </source>
</reference>
<dbReference type="InterPro" id="IPR000014">
    <property type="entry name" value="PAS"/>
</dbReference>
<evidence type="ECO:0000256" key="3">
    <source>
        <dbReference type="ARBA" id="ARBA00022692"/>
    </source>
</evidence>
<dbReference type="InterPro" id="IPR013655">
    <property type="entry name" value="PAS_fold_3"/>
</dbReference>
<feature type="domain" description="PAC" evidence="9">
    <location>
        <begin position="569"/>
        <end position="621"/>
    </location>
</feature>
<dbReference type="InterPro" id="IPR035919">
    <property type="entry name" value="EAL_sf"/>
</dbReference>
<dbReference type="InterPro" id="IPR013656">
    <property type="entry name" value="PAS_4"/>
</dbReference>
<name>A0A840MMM2_9PROT</name>
<feature type="domain" description="EAL" evidence="10">
    <location>
        <begin position="1041"/>
        <end position="1295"/>
    </location>
</feature>
<evidence type="ECO:0000256" key="1">
    <source>
        <dbReference type="ARBA" id="ARBA00004651"/>
    </source>
</evidence>
<feature type="domain" description="PAS" evidence="8">
    <location>
        <begin position="252"/>
        <end position="322"/>
    </location>
</feature>
<dbReference type="CDD" id="cd00130">
    <property type="entry name" value="PAS"/>
    <property type="match status" value="5"/>
</dbReference>
<dbReference type="GO" id="GO:0005886">
    <property type="term" value="C:plasma membrane"/>
    <property type="evidence" value="ECO:0007669"/>
    <property type="project" value="UniProtKB-SubCell"/>
</dbReference>
<dbReference type="PROSITE" id="PS50883">
    <property type="entry name" value="EAL"/>
    <property type="match status" value="1"/>
</dbReference>
<dbReference type="NCBIfam" id="TIGR00254">
    <property type="entry name" value="GGDEF"/>
    <property type="match status" value="1"/>
</dbReference>
<feature type="domain" description="PAS" evidence="8">
    <location>
        <begin position="497"/>
        <end position="542"/>
    </location>
</feature>
<keyword evidence="4 7" id="KW-1133">Transmembrane helix</keyword>
<keyword evidence="5 7" id="KW-0472">Membrane</keyword>
<feature type="transmembrane region" description="Helical" evidence="7">
    <location>
        <begin position="139"/>
        <end position="161"/>
    </location>
</feature>
<comment type="caution">
    <text evidence="12">The sequence shown here is derived from an EMBL/GenBank/DDBJ whole genome shotgun (WGS) entry which is preliminary data.</text>
</comment>
<dbReference type="PANTHER" id="PTHR44757:SF2">
    <property type="entry name" value="BIOFILM ARCHITECTURE MAINTENANCE PROTEIN MBAA"/>
    <property type="match status" value="1"/>
</dbReference>
<dbReference type="InterPro" id="IPR052155">
    <property type="entry name" value="Biofilm_reg_signaling"/>
</dbReference>
<dbReference type="PANTHER" id="PTHR44757">
    <property type="entry name" value="DIGUANYLATE CYCLASE DGCP"/>
    <property type="match status" value="1"/>
</dbReference>
<dbReference type="SMART" id="SM00267">
    <property type="entry name" value="GGDEF"/>
    <property type="match status" value="1"/>
</dbReference>
<evidence type="ECO:0000256" key="5">
    <source>
        <dbReference type="ARBA" id="ARBA00023136"/>
    </source>
</evidence>
<feature type="transmembrane region" description="Helical" evidence="7">
    <location>
        <begin position="191"/>
        <end position="207"/>
    </location>
</feature>
<dbReference type="SUPFAM" id="SSF141868">
    <property type="entry name" value="EAL domain-like"/>
    <property type="match status" value="1"/>
</dbReference>
<dbReference type="InterPro" id="IPR000160">
    <property type="entry name" value="GGDEF_dom"/>
</dbReference>
<feature type="transmembrane region" description="Helical" evidence="7">
    <location>
        <begin position="109"/>
        <end position="127"/>
    </location>
</feature>
<dbReference type="Pfam" id="PF13426">
    <property type="entry name" value="PAS_9"/>
    <property type="match status" value="2"/>
</dbReference>
<feature type="domain" description="PAC" evidence="9">
    <location>
        <begin position="321"/>
        <end position="376"/>
    </location>
</feature>
<comment type="subcellular location">
    <subcellularLocation>
        <location evidence="1">Cell membrane</location>
        <topology evidence="1">Multi-pass membrane protein</topology>
    </subcellularLocation>
</comment>
<feature type="transmembrane region" description="Helical" evidence="7">
    <location>
        <begin position="7"/>
        <end position="27"/>
    </location>
</feature>
<dbReference type="CDD" id="cd01949">
    <property type="entry name" value="GGDEF"/>
    <property type="match status" value="1"/>
</dbReference>
<dbReference type="PROSITE" id="PS50887">
    <property type="entry name" value="GGDEF"/>
    <property type="match status" value="1"/>
</dbReference>
<evidence type="ECO:0000313" key="13">
    <source>
        <dbReference type="Proteomes" id="UP000575898"/>
    </source>
</evidence>
<feature type="transmembrane region" description="Helical" evidence="7">
    <location>
        <begin position="67"/>
        <end position="89"/>
    </location>
</feature>
<protein>
    <submittedName>
        <fullName evidence="12">Diguanylate cyclase (GGDEF)-like protein/PAS domain S-box-containing protein</fullName>
    </submittedName>
</protein>
<accession>A0A840MMM2</accession>
<dbReference type="Gene3D" id="3.20.20.450">
    <property type="entry name" value="EAL domain"/>
    <property type="match status" value="1"/>
</dbReference>
<dbReference type="GO" id="GO:0006355">
    <property type="term" value="P:regulation of DNA-templated transcription"/>
    <property type="evidence" value="ECO:0007669"/>
    <property type="project" value="InterPro"/>
</dbReference>
<evidence type="ECO:0000259" key="8">
    <source>
        <dbReference type="PROSITE" id="PS50112"/>
    </source>
</evidence>
<dbReference type="SMART" id="SM00086">
    <property type="entry name" value="PAC"/>
    <property type="match status" value="5"/>
</dbReference>
<evidence type="ECO:0000259" key="11">
    <source>
        <dbReference type="PROSITE" id="PS50887"/>
    </source>
</evidence>
<evidence type="ECO:0000256" key="6">
    <source>
        <dbReference type="ARBA" id="ARBA00051114"/>
    </source>
</evidence>
<gene>
    <name evidence="12" type="ORF">HNQ59_003196</name>
</gene>
<dbReference type="PROSITE" id="PS50113">
    <property type="entry name" value="PAC"/>
    <property type="match status" value="3"/>
</dbReference>
<dbReference type="InterPro" id="IPR035965">
    <property type="entry name" value="PAS-like_dom_sf"/>
</dbReference>
<sequence length="1317" mass="147489">MAGLLLTGMRVLWVIPMVTLILGWALGQPLIGTLAIAIGSTLGSALSAKLLNVYSQRDRMLSSLRNVGLLILIGAMFNGAISASFSALALYSPSTLSTHSLNETWLMRWLAEVAGVLLITPLILAIAEKVREFWHRRAVELLTLSGLTILISYIVFGGYALPATPHLTLQFVIFPLIVWGAVRFGHVGSGVVALLASIIAAWSMLSGDLSGASGFEKTFFLFAFMSVMASAGLILAATIEERRLTVDMLHEHRLQAQSVLNNMQTLFYTKDLKGCYSLVNREFAELFGLAGRDVIGCTAFDLLRPDEARSQQANDTLVLSAEKNIQFEESFELEGVAHTYLVNKFPLYDRNGRLIGLCANGIDITERKRAEAESAAAQARFRALVESPLAGIAIIQNDHVAYANPELANILGFPVDELTGRAFSSVIWPDDRIMLHKQLAADAHHRGPGRRIAVKIRHRDGSPIDVELHTRRFDYNGKVATFGLFLDMRQRLETERQLELFGRVFQHSTDAICVADKDECIQSVNDAFLRITGYEESDILGKPMSMLTRAVPQAQCDQVRHQLQDQGYWHGEYLVCSRHDEVFPVWLSVFVLRQTEGLITNVVSIFSDISELKQAEVAKQQAEGKFRALVELSLVGFYIVQDDILHYANPTLAEMVGHDQQAMAGREVNDFIAPDDWMLVQQNHRLRLTGEIDHLRYTFRIRHRDGHLVDVEAHGRRFEFNGRPAIIGMLIDISERVKQERQLRLAAKVFDNAQEGILITDANAEIIATNPAFSRITGFEGGGTIGKVSRMFRDGRDYGEINQDMLMSLEMSGHWQGELVDRRSNGDAYPAWLSISAVRDDQGRISNYVGVFSDITSRKEAEERLHFLANHDALTRLPNRARLHERLEQSLFRLHGHAHQLAVLFIDLDRFKTINDTLGHHAGDQLLKEVAVRLKRCVKEWDLIARLGGDEFTVVMENITDVQHVAGVAERLLHTLGQPFMLEQQELFITASIGIAMAPIDGSDAASLLKNADIAMYRAKELGKNTYQFFASEMNALAMEHLVMESSLRYALERREFELHYQVQVELLQHRIIGMEALVRWRHPELGLVAPARFIPLAEENGFIVPIGEWVLLTACQQAKRWQEAGYPPVRMAVNLSPRQFRPFSLVQSVRNALALSGLAPEWLELEITESMIMRDAEEAIEIMSELKAMGVQLSIDDFGTGYSSLNNLKHFPIHNLKIDGSFIAGVPGDGEDTAITEVIITMAKRLGLSVVAEGVERMEQLLFLRENGCDLVQGFMFSEPRPAEEIELLFTALGIYQVHRHNVHPPDLKPTSLEHV</sequence>
<feature type="domain" description="PAS" evidence="8">
    <location>
        <begin position="622"/>
        <end position="691"/>
    </location>
</feature>
<dbReference type="InterPro" id="IPR013767">
    <property type="entry name" value="PAS_fold"/>
</dbReference>
<dbReference type="InterPro" id="IPR029787">
    <property type="entry name" value="Nucleotide_cyclase"/>
</dbReference>
<feature type="domain" description="PAC" evidence="9">
    <location>
        <begin position="813"/>
        <end position="867"/>
    </location>
</feature>
<dbReference type="CDD" id="cd01948">
    <property type="entry name" value="EAL"/>
    <property type="match status" value="1"/>
</dbReference>
<dbReference type="Pfam" id="PF00563">
    <property type="entry name" value="EAL"/>
    <property type="match status" value="1"/>
</dbReference>
<dbReference type="Gene3D" id="3.30.70.270">
    <property type="match status" value="1"/>
</dbReference>
<dbReference type="Proteomes" id="UP000575898">
    <property type="component" value="Unassembled WGS sequence"/>
</dbReference>
<evidence type="ECO:0000259" key="9">
    <source>
        <dbReference type="PROSITE" id="PS50113"/>
    </source>
</evidence>
<dbReference type="InterPro" id="IPR000700">
    <property type="entry name" value="PAS-assoc_C"/>
</dbReference>
<dbReference type="InterPro" id="IPR043128">
    <property type="entry name" value="Rev_trsase/Diguanyl_cyclase"/>
</dbReference>
<proteinExistence type="predicted"/>
<dbReference type="InterPro" id="IPR001633">
    <property type="entry name" value="EAL_dom"/>
</dbReference>
<dbReference type="Pfam" id="PF05231">
    <property type="entry name" value="MASE1"/>
    <property type="match status" value="1"/>
</dbReference>
<dbReference type="InterPro" id="IPR001610">
    <property type="entry name" value="PAC"/>
</dbReference>
<keyword evidence="2" id="KW-1003">Cell membrane</keyword>
<dbReference type="GO" id="GO:0071111">
    <property type="term" value="F:cyclic-guanylate-specific phosphodiesterase activity"/>
    <property type="evidence" value="ECO:0007669"/>
    <property type="project" value="UniProtKB-EC"/>
</dbReference>
<keyword evidence="13" id="KW-1185">Reference proteome</keyword>
<evidence type="ECO:0000256" key="4">
    <source>
        <dbReference type="ARBA" id="ARBA00022989"/>
    </source>
</evidence>
<evidence type="ECO:0000259" key="10">
    <source>
        <dbReference type="PROSITE" id="PS50883"/>
    </source>
</evidence>
<dbReference type="FunFam" id="3.20.20.450:FF:000001">
    <property type="entry name" value="Cyclic di-GMP phosphodiesterase yahA"/>
    <property type="match status" value="1"/>
</dbReference>
<dbReference type="Pfam" id="PF00989">
    <property type="entry name" value="PAS"/>
    <property type="match status" value="1"/>
</dbReference>
<dbReference type="InterPro" id="IPR007895">
    <property type="entry name" value="MASE1"/>
</dbReference>
<feature type="transmembrane region" description="Helical" evidence="7">
    <location>
        <begin position="33"/>
        <end position="55"/>
    </location>
</feature>
<keyword evidence="3 7" id="KW-0812">Transmembrane</keyword>
<evidence type="ECO:0000313" key="12">
    <source>
        <dbReference type="EMBL" id="MBB5019888.1"/>
    </source>
</evidence>
<dbReference type="SUPFAM" id="SSF55073">
    <property type="entry name" value="Nucleotide cyclase"/>
    <property type="match status" value="1"/>
</dbReference>
<dbReference type="Gene3D" id="3.30.450.20">
    <property type="entry name" value="PAS domain"/>
    <property type="match status" value="5"/>
</dbReference>